<dbReference type="EMBL" id="GBEZ01026175">
    <property type="protein sequence ID" value="JAC61004.1"/>
    <property type="molecule type" value="Transcribed_RNA"/>
</dbReference>
<feature type="non-terminal residue" evidence="1">
    <location>
        <position position="1"/>
    </location>
</feature>
<accession>A0A061QRE1</accession>
<dbReference type="AlphaFoldDB" id="A0A061QRE1"/>
<proteinExistence type="predicted"/>
<gene>
    <name evidence="1" type="ORF">TSPGSL018_27431</name>
</gene>
<evidence type="ECO:0000313" key="1">
    <source>
        <dbReference type="EMBL" id="JAC61004.1"/>
    </source>
</evidence>
<sequence length="71" mass="8512">EEAGFLRFEVKFRKQDTRKIFPWLSQLRLHLFFGQKCELQTSTTSLFHCVLDLKSIFILLENPKYARLTFS</sequence>
<reference evidence="1" key="1">
    <citation type="submission" date="2014-05" db="EMBL/GenBank/DDBJ databases">
        <title>The transcriptome of the halophilic microalga Tetraselmis sp. GSL018 isolated from the Great Salt Lake, Utah.</title>
        <authorList>
            <person name="Jinkerson R.E."/>
            <person name="D'Adamo S."/>
            <person name="Posewitz M.C."/>
        </authorList>
    </citation>
    <scope>NUCLEOTIDE SEQUENCE</scope>
    <source>
        <strain evidence="1">GSL018</strain>
    </source>
</reference>
<protein>
    <submittedName>
        <fullName evidence="1">Uncharacterized protein</fullName>
    </submittedName>
</protein>
<name>A0A061QRE1_9CHLO</name>
<organism evidence="1">
    <name type="scientific">Tetraselmis sp. GSL018</name>
    <dbReference type="NCBI Taxonomy" id="582737"/>
    <lineage>
        <taxon>Eukaryota</taxon>
        <taxon>Viridiplantae</taxon>
        <taxon>Chlorophyta</taxon>
        <taxon>core chlorophytes</taxon>
        <taxon>Chlorodendrophyceae</taxon>
        <taxon>Chlorodendrales</taxon>
        <taxon>Chlorodendraceae</taxon>
        <taxon>Tetraselmis</taxon>
    </lineage>
</organism>